<reference evidence="3" key="2">
    <citation type="submission" date="2021-09" db="EMBL/GenBank/DDBJ databases">
        <authorList>
            <person name="Gilroy R."/>
        </authorList>
    </citation>
    <scope>NUCLEOTIDE SEQUENCE</scope>
    <source>
        <strain evidence="3">ChiSjej2B20-17149</strain>
    </source>
</reference>
<protein>
    <submittedName>
        <fullName evidence="3">Uncharacterized protein</fullName>
    </submittedName>
</protein>
<keyword evidence="1" id="KW-0812">Transmembrane</keyword>
<feature type="signal peptide" evidence="2">
    <location>
        <begin position="1"/>
        <end position="20"/>
    </location>
</feature>
<gene>
    <name evidence="3" type="ORF">K8W20_09715</name>
</gene>
<reference evidence="3" key="1">
    <citation type="journal article" date="2021" name="PeerJ">
        <title>Extensive microbial diversity within the chicken gut microbiome revealed by metagenomics and culture.</title>
        <authorList>
            <person name="Gilroy R."/>
            <person name="Ravi A."/>
            <person name="Getino M."/>
            <person name="Pursley I."/>
            <person name="Horton D.L."/>
            <person name="Alikhan N.F."/>
            <person name="Baker D."/>
            <person name="Gharbi K."/>
            <person name="Hall N."/>
            <person name="Watson M."/>
            <person name="Adriaenssens E.M."/>
            <person name="Foster-Nyarko E."/>
            <person name="Jarju S."/>
            <person name="Secka A."/>
            <person name="Antonio M."/>
            <person name="Oren A."/>
            <person name="Chaudhuri R.R."/>
            <person name="La Ragione R."/>
            <person name="Hildebrand F."/>
            <person name="Pallen M.J."/>
        </authorList>
    </citation>
    <scope>NUCLEOTIDE SEQUENCE</scope>
    <source>
        <strain evidence="3">ChiSjej2B20-17149</strain>
    </source>
</reference>
<evidence type="ECO:0000256" key="1">
    <source>
        <dbReference type="SAM" id="Phobius"/>
    </source>
</evidence>
<organism evidence="3 4">
    <name type="scientific">Pseudomonas lactis</name>
    <dbReference type="NCBI Taxonomy" id="1615674"/>
    <lineage>
        <taxon>Bacteria</taxon>
        <taxon>Pseudomonadati</taxon>
        <taxon>Pseudomonadota</taxon>
        <taxon>Gammaproteobacteria</taxon>
        <taxon>Pseudomonadales</taxon>
        <taxon>Pseudomonadaceae</taxon>
        <taxon>Pseudomonas</taxon>
    </lineage>
</organism>
<accession>A0A921T789</accession>
<keyword evidence="1" id="KW-0472">Membrane</keyword>
<keyword evidence="2" id="KW-0732">Signal</keyword>
<feature type="chain" id="PRO_5038069388" evidence="2">
    <location>
        <begin position="21"/>
        <end position="92"/>
    </location>
</feature>
<dbReference type="RefSeq" id="WP_278916666.1">
    <property type="nucleotide sequence ID" value="NZ_DYTS01000173.1"/>
</dbReference>
<sequence length="92" mass="9581">MKISTLVLALIATPASHAMADSSLPPYAVAAISELKIKVVVFLGCMLVGTVLGAVLARRIGKKNRVLRDLTFSLSVLAGSGVGMLIFLGKMP</sequence>
<proteinExistence type="predicted"/>
<keyword evidence="1" id="KW-1133">Transmembrane helix</keyword>
<dbReference type="EMBL" id="DYTS01000173">
    <property type="protein sequence ID" value="HJH18976.1"/>
    <property type="molecule type" value="Genomic_DNA"/>
</dbReference>
<dbReference type="AlphaFoldDB" id="A0A921T789"/>
<comment type="caution">
    <text evidence="3">The sequence shown here is derived from an EMBL/GenBank/DDBJ whole genome shotgun (WGS) entry which is preliminary data.</text>
</comment>
<dbReference type="Proteomes" id="UP000752172">
    <property type="component" value="Unassembled WGS sequence"/>
</dbReference>
<evidence type="ECO:0000313" key="4">
    <source>
        <dbReference type="Proteomes" id="UP000752172"/>
    </source>
</evidence>
<feature type="transmembrane region" description="Helical" evidence="1">
    <location>
        <begin position="70"/>
        <end position="89"/>
    </location>
</feature>
<evidence type="ECO:0000256" key="2">
    <source>
        <dbReference type="SAM" id="SignalP"/>
    </source>
</evidence>
<name>A0A921T789_9PSED</name>
<evidence type="ECO:0000313" key="3">
    <source>
        <dbReference type="EMBL" id="HJH18976.1"/>
    </source>
</evidence>
<feature type="transmembrane region" description="Helical" evidence="1">
    <location>
        <begin position="40"/>
        <end position="58"/>
    </location>
</feature>